<evidence type="ECO:0000313" key="1">
    <source>
        <dbReference type="EMBL" id="OQS55487.1"/>
    </source>
</evidence>
<accession>A0A1W0E890</accession>
<dbReference type="EMBL" id="MNPJ01000008">
    <property type="protein sequence ID" value="OQS55487.1"/>
    <property type="molecule type" value="Genomic_DNA"/>
</dbReference>
<organism evidence="1 2">
    <name type="scientific">Ecytonucleospora hepatopenaei</name>
    <dbReference type="NCBI Taxonomy" id="646526"/>
    <lineage>
        <taxon>Eukaryota</taxon>
        <taxon>Fungi</taxon>
        <taxon>Fungi incertae sedis</taxon>
        <taxon>Microsporidia</taxon>
        <taxon>Enterocytozoonidae</taxon>
        <taxon>Ecytonucleospora</taxon>
    </lineage>
</organism>
<comment type="caution">
    <text evidence="1">The sequence shown here is derived from an EMBL/GenBank/DDBJ whole genome shotgun (WGS) entry which is preliminary data.</text>
</comment>
<sequence>MFIKKYNSDLNEFYKFLSSTRVWTSQLKYANNIEIDSKIKCISCNEQEVRENHYHFLFDCKSYSDLRAKYDINQPEWKDPDTCRKNLKTWTSLRRVIKYCAEAIRARAQYTRSLSTNRR</sequence>
<reference evidence="1 2" key="1">
    <citation type="journal article" date="2017" name="Environ. Microbiol.">
        <title>Decay of the glycolytic pathway and adaptation to intranuclear parasitism within Enterocytozoonidae microsporidia.</title>
        <authorList>
            <person name="Wiredu Boakye D."/>
            <person name="Jaroenlak P."/>
            <person name="Prachumwat A."/>
            <person name="Williams T.A."/>
            <person name="Bateman K.S."/>
            <person name="Itsathitphaisarn O."/>
            <person name="Sritunyalucksana K."/>
            <person name="Paszkiewicz K.H."/>
            <person name="Moore K.A."/>
            <person name="Stentiford G.D."/>
            <person name="Williams B.A."/>
        </authorList>
    </citation>
    <scope>NUCLEOTIDE SEQUENCE [LARGE SCALE GENOMIC DNA]</scope>
    <source>
        <strain evidence="1 2">TH1</strain>
    </source>
</reference>
<gene>
    <name evidence="1" type="ORF">EHP00_827</name>
</gene>
<dbReference type="AlphaFoldDB" id="A0A1W0E890"/>
<dbReference type="Proteomes" id="UP000192758">
    <property type="component" value="Unassembled WGS sequence"/>
</dbReference>
<protein>
    <submittedName>
        <fullName evidence="1">Uncharacterized protein</fullName>
    </submittedName>
</protein>
<dbReference type="VEuPathDB" id="MicrosporidiaDB:EHP00_827"/>
<keyword evidence="2" id="KW-1185">Reference proteome</keyword>
<name>A0A1W0E890_9MICR</name>
<evidence type="ECO:0000313" key="2">
    <source>
        <dbReference type="Proteomes" id="UP000192758"/>
    </source>
</evidence>
<proteinExistence type="predicted"/>